<dbReference type="GO" id="GO:0006508">
    <property type="term" value="P:proteolysis"/>
    <property type="evidence" value="ECO:0007669"/>
    <property type="project" value="UniProtKB-KW"/>
</dbReference>
<dbReference type="AlphaFoldDB" id="A0AA35TFY3"/>
<protein>
    <submittedName>
        <fullName evidence="14">Protease HtpX homolog</fullName>
    </submittedName>
</protein>
<feature type="transmembrane region" description="Helical" evidence="12">
    <location>
        <begin position="138"/>
        <end position="158"/>
    </location>
</feature>
<dbReference type="PANTHER" id="PTHR43221:SF1">
    <property type="entry name" value="PROTEASE HTPX"/>
    <property type="match status" value="1"/>
</dbReference>
<comment type="caution">
    <text evidence="14">The sequence shown here is derived from an EMBL/GenBank/DDBJ whole genome shotgun (WGS) entry which is preliminary data.</text>
</comment>
<keyword evidence="6 11" id="KW-0378">Hydrolase</keyword>
<evidence type="ECO:0000256" key="7">
    <source>
        <dbReference type="ARBA" id="ARBA00022833"/>
    </source>
</evidence>
<comment type="subcellular location">
    <subcellularLocation>
        <location evidence="1">Cell membrane</location>
        <topology evidence="1">Multi-pass membrane protein</topology>
    </subcellularLocation>
</comment>
<keyword evidence="9 11" id="KW-0482">Metalloprotease</keyword>
<keyword evidence="7 11" id="KW-0862">Zinc</keyword>
<evidence type="ECO:0000256" key="1">
    <source>
        <dbReference type="ARBA" id="ARBA00004651"/>
    </source>
</evidence>
<dbReference type="GO" id="GO:0046872">
    <property type="term" value="F:metal ion binding"/>
    <property type="evidence" value="ECO:0007669"/>
    <property type="project" value="UniProtKB-KW"/>
</dbReference>
<dbReference type="Proteomes" id="UP001174909">
    <property type="component" value="Unassembled WGS sequence"/>
</dbReference>
<evidence type="ECO:0000256" key="3">
    <source>
        <dbReference type="ARBA" id="ARBA00022670"/>
    </source>
</evidence>
<dbReference type="EMBL" id="CASHTH010003595">
    <property type="protein sequence ID" value="CAI8046893.1"/>
    <property type="molecule type" value="Genomic_DNA"/>
</dbReference>
<keyword evidence="10 12" id="KW-0472">Membrane</keyword>
<evidence type="ECO:0000256" key="2">
    <source>
        <dbReference type="ARBA" id="ARBA00022475"/>
    </source>
</evidence>
<feature type="domain" description="Peptidase M48" evidence="13">
    <location>
        <begin position="63"/>
        <end position="210"/>
    </location>
</feature>
<keyword evidence="3 11" id="KW-0645">Protease</keyword>
<evidence type="ECO:0000256" key="12">
    <source>
        <dbReference type="SAM" id="Phobius"/>
    </source>
</evidence>
<dbReference type="InterPro" id="IPR050083">
    <property type="entry name" value="HtpX_protease"/>
</dbReference>
<sequence>MNIFKTGILLIALTALLMFIGNILGGEVGMAIALILAAIMNFGSYWFSDKIVLSMYRAQEASPNSELYQIVKQQTEKSGLPMPQVYTIPTDMPNAFATGRNPRHAAVAATDGIMRLLSRDELAGVIGHELAHIKYRDILISSIVATIAGAIMMIANMAHFGGDDDEDGGGIIGMLFLIIVAPIAAMIIQFAISRSREYAADRGGAEICGDPIALAKCASPA</sequence>
<keyword evidence="4 12" id="KW-0812">Transmembrane</keyword>
<reference evidence="14" key="1">
    <citation type="submission" date="2023-03" db="EMBL/GenBank/DDBJ databases">
        <authorList>
            <person name="Steffen K."/>
            <person name="Cardenas P."/>
        </authorList>
    </citation>
    <scope>NUCLEOTIDE SEQUENCE</scope>
</reference>
<evidence type="ECO:0000256" key="11">
    <source>
        <dbReference type="RuleBase" id="RU003983"/>
    </source>
</evidence>
<dbReference type="GO" id="GO:0005886">
    <property type="term" value="C:plasma membrane"/>
    <property type="evidence" value="ECO:0007669"/>
    <property type="project" value="UniProtKB-SubCell"/>
</dbReference>
<evidence type="ECO:0000313" key="14">
    <source>
        <dbReference type="EMBL" id="CAI8046893.1"/>
    </source>
</evidence>
<feature type="transmembrane region" description="Helical" evidence="12">
    <location>
        <begin position="170"/>
        <end position="192"/>
    </location>
</feature>
<gene>
    <name evidence="14" type="ORF">GBAR_LOCUS25928</name>
</gene>
<keyword evidence="5" id="KW-0479">Metal-binding</keyword>
<dbReference type="Pfam" id="PF01435">
    <property type="entry name" value="Peptidase_M48"/>
    <property type="match status" value="1"/>
</dbReference>
<dbReference type="InterPro" id="IPR001915">
    <property type="entry name" value="Peptidase_M48"/>
</dbReference>
<proteinExistence type="inferred from homology"/>
<evidence type="ECO:0000256" key="4">
    <source>
        <dbReference type="ARBA" id="ARBA00022692"/>
    </source>
</evidence>
<keyword evidence="8 12" id="KW-1133">Transmembrane helix</keyword>
<evidence type="ECO:0000256" key="5">
    <source>
        <dbReference type="ARBA" id="ARBA00022723"/>
    </source>
</evidence>
<dbReference type="Gene3D" id="3.30.2010.10">
    <property type="entry name" value="Metalloproteases ('zincins'), catalytic domain"/>
    <property type="match status" value="1"/>
</dbReference>
<evidence type="ECO:0000313" key="15">
    <source>
        <dbReference type="Proteomes" id="UP001174909"/>
    </source>
</evidence>
<keyword evidence="15" id="KW-1185">Reference proteome</keyword>
<organism evidence="14 15">
    <name type="scientific">Geodia barretti</name>
    <name type="common">Barrett's horny sponge</name>
    <dbReference type="NCBI Taxonomy" id="519541"/>
    <lineage>
        <taxon>Eukaryota</taxon>
        <taxon>Metazoa</taxon>
        <taxon>Porifera</taxon>
        <taxon>Demospongiae</taxon>
        <taxon>Heteroscleromorpha</taxon>
        <taxon>Tetractinellida</taxon>
        <taxon>Astrophorina</taxon>
        <taxon>Geodiidae</taxon>
        <taxon>Geodia</taxon>
    </lineage>
</organism>
<feature type="transmembrane region" description="Helical" evidence="12">
    <location>
        <begin position="7"/>
        <end position="24"/>
    </location>
</feature>
<dbReference type="PANTHER" id="PTHR43221">
    <property type="entry name" value="PROTEASE HTPX"/>
    <property type="match status" value="1"/>
</dbReference>
<evidence type="ECO:0000256" key="9">
    <source>
        <dbReference type="ARBA" id="ARBA00023049"/>
    </source>
</evidence>
<keyword evidence="2" id="KW-1003">Cell membrane</keyword>
<evidence type="ECO:0000259" key="13">
    <source>
        <dbReference type="Pfam" id="PF01435"/>
    </source>
</evidence>
<feature type="transmembrane region" description="Helical" evidence="12">
    <location>
        <begin position="30"/>
        <end position="47"/>
    </location>
</feature>
<name>A0AA35TFY3_GEOBA</name>
<dbReference type="GO" id="GO:0004222">
    <property type="term" value="F:metalloendopeptidase activity"/>
    <property type="evidence" value="ECO:0007669"/>
    <property type="project" value="InterPro"/>
</dbReference>
<comment type="similarity">
    <text evidence="11">Belongs to the peptidase M48 family.</text>
</comment>
<evidence type="ECO:0000256" key="10">
    <source>
        <dbReference type="ARBA" id="ARBA00023136"/>
    </source>
</evidence>
<comment type="cofactor">
    <cofactor evidence="11">
        <name>Zn(2+)</name>
        <dbReference type="ChEBI" id="CHEBI:29105"/>
    </cofactor>
    <text evidence="11">Binds 1 zinc ion per subunit.</text>
</comment>
<evidence type="ECO:0000256" key="8">
    <source>
        <dbReference type="ARBA" id="ARBA00022989"/>
    </source>
</evidence>
<accession>A0AA35TFY3</accession>
<evidence type="ECO:0000256" key="6">
    <source>
        <dbReference type="ARBA" id="ARBA00022801"/>
    </source>
</evidence>